<dbReference type="PANTHER" id="PTHR43520">
    <property type="entry name" value="ATP7, ISOFORM B"/>
    <property type="match status" value="1"/>
</dbReference>
<evidence type="ECO:0000313" key="18">
    <source>
        <dbReference type="Proteomes" id="UP000216446"/>
    </source>
</evidence>
<dbReference type="PROSITE" id="PS50846">
    <property type="entry name" value="HMA_2"/>
    <property type="match status" value="1"/>
</dbReference>
<keyword evidence="12" id="KW-0406">Ion transport</keyword>
<evidence type="ECO:0000256" key="10">
    <source>
        <dbReference type="ARBA" id="ARBA00022967"/>
    </source>
</evidence>
<feature type="region of interest" description="Disordered" evidence="15">
    <location>
        <begin position="1"/>
        <end position="21"/>
    </location>
</feature>
<dbReference type="Gene3D" id="3.40.1110.10">
    <property type="entry name" value="Calcium-transporting ATPase, cytoplasmic domain N"/>
    <property type="match status" value="1"/>
</dbReference>
<dbReference type="GO" id="GO:0005886">
    <property type="term" value="C:plasma membrane"/>
    <property type="evidence" value="ECO:0007669"/>
    <property type="project" value="UniProtKB-SubCell"/>
</dbReference>
<evidence type="ECO:0000256" key="15">
    <source>
        <dbReference type="SAM" id="MobiDB-lite"/>
    </source>
</evidence>
<dbReference type="GO" id="GO:0016887">
    <property type="term" value="F:ATP hydrolysis activity"/>
    <property type="evidence" value="ECO:0007669"/>
    <property type="project" value="InterPro"/>
</dbReference>
<dbReference type="SUPFAM" id="SSF55008">
    <property type="entry name" value="HMA, heavy metal-associated domain"/>
    <property type="match status" value="1"/>
</dbReference>
<evidence type="ECO:0000256" key="12">
    <source>
        <dbReference type="ARBA" id="ARBA00023065"/>
    </source>
</evidence>
<evidence type="ECO:0000256" key="6">
    <source>
        <dbReference type="ARBA" id="ARBA00022692"/>
    </source>
</evidence>
<feature type="transmembrane region" description="Helical" evidence="14">
    <location>
        <begin position="145"/>
        <end position="165"/>
    </location>
</feature>
<dbReference type="InterPro" id="IPR008250">
    <property type="entry name" value="ATPase_P-typ_transduc_dom_A_sf"/>
</dbReference>
<comment type="subcellular location">
    <subcellularLocation>
        <location evidence="1">Cell membrane</location>
        <topology evidence="1">Multi-pass membrane protein</topology>
    </subcellularLocation>
</comment>
<accession>A0A259TWA2</accession>
<evidence type="ECO:0000256" key="1">
    <source>
        <dbReference type="ARBA" id="ARBA00004651"/>
    </source>
</evidence>
<dbReference type="PROSITE" id="PS01047">
    <property type="entry name" value="HMA_1"/>
    <property type="match status" value="1"/>
</dbReference>
<gene>
    <name evidence="17" type="ORF">BSZ36_03060</name>
</gene>
<dbReference type="Gene3D" id="3.40.50.1000">
    <property type="entry name" value="HAD superfamily/HAD-like"/>
    <property type="match status" value="1"/>
</dbReference>
<dbReference type="GO" id="GO:0005507">
    <property type="term" value="F:copper ion binding"/>
    <property type="evidence" value="ECO:0007669"/>
    <property type="project" value="TreeGrafter"/>
</dbReference>
<evidence type="ECO:0000313" key="17">
    <source>
        <dbReference type="EMBL" id="OZC02049.1"/>
    </source>
</evidence>
<dbReference type="PROSITE" id="PS00154">
    <property type="entry name" value="ATPASE_E1_E2"/>
    <property type="match status" value="1"/>
</dbReference>
<comment type="similarity">
    <text evidence="2 14">Belongs to the cation transport ATPase (P-type) (TC 3.A.3) family. Type IB subfamily.</text>
</comment>
<dbReference type="FunFam" id="3.30.70.100:FF:000005">
    <property type="entry name" value="Copper-exporting P-type ATPase A"/>
    <property type="match status" value="1"/>
</dbReference>
<name>A0A259TWA2_9BACT</name>
<dbReference type="CDD" id="cd00371">
    <property type="entry name" value="HMA"/>
    <property type="match status" value="1"/>
</dbReference>
<feature type="transmembrane region" description="Helical" evidence="14">
    <location>
        <begin position="764"/>
        <end position="786"/>
    </location>
</feature>
<sequence length="791" mass="81345">MTDVLSPPAPSAEASADASETHTIRVEGMTCASCVARVERVLSRAEGVEAANVNLATERATVRARGLTDAELVAKIEKAGYSASVQTDGSAQAAAAAREAEDRKLARRLWLAVALTIPIWLLEMVPMMVPPLAAWLDATLGMQTIRLLLFALGTAVQFGPGLGFYKKGWAALRGLSPDMDSLVMIGTSAAYAYSVVATFAPGVLPAGADHVYYEAAATIITLILAGRFMEHRAKGRAGSAIRALLDLQPPEAVVVRGMEEDVIPAASVLPGETVRVRPGGKIPVDGEVIEGRSYVDESAMTGEPTPVAREAGDRVAAGTINGTGTLLVRATHTGRETALAQIVRMVEDAQGSKPPIQALADRVVRVFVPVVLGIGLLTFAVWLLIGPSPSLTYALVASVSVLIIACPCAMGIATPISVLVGTGRAAQAGVFVREGAGLQALAEADVVLFDKTGTLTEGRPAVTDVVPLAGTPQANLLPLAAVVEQGSEHPIARAIVEAAGSGARAMPGPASGARGDGEPSQPAAPRGTLSATNFEAIPGFGVQADVDGRRVAIGALRLLERLGISAPEAAQAQADALARDGKTPVWLAVDGRAEALIAVADPIKPGAREALDALRARGLRLAMVTGDARGTAEAVARQLGITEVYAETLPADKADVVRRLQASGENADASGAARRVAFVGDGINDAPALAVADAGVAIGTGTDVAIEAGDIVLLRGDIAGVDRAIGLARATLRTIKQNLFWAFAYNVILIPVAAGVLFPAFGVLLSPMLAAGAMVFSDLFVIGNALRLRTA</sequence>
<reference evidence="17 18" key="1">
    <citation type="submission" date="2016-11" db="EMBL/GenBank/DDBJ databases">
        <title>Study of marine rhodopsin-containing bacteria.</title>
        <authorList>
            <person name="Yoshizawa S."/>
            <person name="Kumagai Y."/>
            <person name="Kogure K."/>
        </authorList>
    </citation>
    <scope>NUCLEOTIDE SEQUENCE [LARGE SCALE GENOMIC DNA]</scope>
    <source>
        <strain evidence="17 18">SG-29</strain>
    </source>
</reference>
<keyword evidence="10" id="KW-1278">Translocase</keyword>
<dbReference type="InterPro" id="IPR018303">
    <property type="entry name" value="ATPase_P-typ_P_site"/>
</dbReference>
<dbReference type="PRINTS" id="PR00119">
    <property type="entry name" value="CATATPASE"/>
</dbReference>
<dbReference type="InterPro" id="IPR006121">
    <property type="entry name" value="HMA_dom"/>
</dbReference>
<feature type="domain" description="HMA" evidence="16">
    <location>
        <begin position="20"/>
        <end position="84"/>
    </location>
</feature>
<dbReference type="NCBIfam" id="TIGR01494">
    <property type="entry name" value="ATPase_P-type"/>
    <property type="match status" value="2"/>
</dbReference>
<dbReference type="InterPro" id="IPR044492">
    <property type="entry name" value="P_typ_ATPase_HD_dom"/>
</dbReference>
<dbReference type="Pfam" id="PF00403">
    <property type="entry name" value="HMA"/>
    <property type="match status" value="1"/>
</dbReference>
<keyword evidence="18" id="KW-1185">Reference proteome</keyword>
<dbReference type="SUPFAM" id="SSF81653">
    <property type="entry name" value="Calcium ATPase, transduction domain A"/>
    <property type="match status" value="1"/>
</dbReference>
<proteinExistence type="inferred from homology"/>
<dbReference type="EC" id="7.2.2.8" evidence="3"/>
<dbReference type="GO" id="GO:0043682">
    <property type="term" value="F:P-type divalent copper transporter activity"/>
    <property type="evidence" value="ECO:0007669"/>
    <property type="project" value="TreeGrafter"/>
</dbReference>
<dbReference type="SFLD" id="SFLDG00002">
    <property type="entry name" value="C1.7:_P-type_atpase_like"/>
    <property type="match status" value="1"/>
</dbReference>
<keyword evidence="9 14" id="KW-0067">ATP-binding</keyword>
<dbReference type="PRINTS" id="PR00943">
    <property type="entry name" value="CUATPASE"/>
</dbReference>
<dbReference type="InterPro" id="IPR023214">
    <property type="entry name" value="HAD_sf"/>
</dbReference>
<dbReference type="EMBL" id="MQWB01000001">
    <property type="protein sequence ID" value="OZC02049.1"/>
    <property type="molecule type" value="Genomic_DNA"/>
</dbReference>
<organism evidence="17 18">
    <name type="scientific">Rubricoccus marinus</name>
    <dbReference type="NCBI Taxonomy" id="716817"/>
    <lineage>
        <taxon>Bacteria</taxon>
        <taxon>Pseudomonadati</taxon>
        <taxon>Rhodothermota</taxon>
        <taxon>Rhodothermia</taxon>
        <taxon>Rhodothermales</taxon>
        <taxon>Rubricoccaceae</taxon>
        <taxon>Rubricoccus</taxon>
    </lineage>
</organism>
<evidence type="ECO:0000256" key="2">
    <source>
        <dbReference type="ARBA" id="ARBA00006024"/>
    </source>
</evidence>
<evidence type="ECO:0000256" key="5">
    <source>
        <dbReference type="ARBA" id="ARBA00022475"/>
    </source>
</evidence>
<dbReference type="Gene3D" id="2.70.150.10">
    <property type="entry name" value="Calcium-transporting ATPase, cytoplasmic transduction domain A"/>
    <property type="match status" value="1"/>
</dbReference>
<protein>
    <recommendedName>
        <fullName evidence="3">P-type Cu(+) transporter</fullName>
        <ecNumber evidence="3">7.2.2.8</ecNumber>
    </recommendedName>
</protein>
<comment type="caution">
    <text evidence="17">The sequence shown here is derived from an EMBL/GenBank/DDBJ whole genome shotgun (WGS) entry which is preliminary data.</text>
</comment>
<dbReference type="GO" id="GO:0055070">
    <property type="term" value="P:copper ion homeostasis"/>
    <property type="evidence" value="ECO:0007669"/>
    <property type="project" value="TreeGrafter"/>
</dbReference>
<keyword evidence="5 14" id="KW-1003">Cell membrane</keyword>
<dbReference type="InterPro" id="IPR017969">
    <property type="entry name" value="Heavy-metal-associated_CS"/>
</dbReference>
<dbReference type="GO" id="GO:0060003">
    <property type="term" value="P:copper ion export"/>
    <property type="evidence" value="ECO:0007669"/>
    <property type="project" value="UniProtKB-ARBA"/>
</dbReference>
<dbReference type="Pfam" id="PF00122">
    <property type="entry name" value="E1-E2_ATPase"/>
    <property type="match status" value="1"/>
</dbReference>
<dbReference type="Gene3D" id="3.30.70.100">
    <property type="match status" value="1"/>
</dbReference>
<feature type="transmembrane region" description="Helical" evidence="14">
    <location>
        <begin position="739"/>
        <end position="758"/>
    </location>
</feature>
<dbReference type="SUPFAM" id="SSF81665">
    <property type="entry name" value="Calcium ATPase, transmembrane domain M"/>
    <property type="match status" value="1"/>
</dbReference>
<dbReference type="Proteomes" id="UP000216446">
    <property type="component" value="Unassembled WGS sequence"/>
</dbReference>
<dbReference type="SUPFAM" id="SSF56784">
    <property type="entry name" value="HAD-like"/>
    <property type="match status" value="1"/>
</dbReference>
<keyword evidence="4" id="KW-0813">Transport</keyword>
<evidence type="ECO:0000259" key="16">
    <source>
        <dbReference type="PROSITE" id="PS50846"/>
    </source>
</evidence>
<dbReference type="InParanoid" id="A0A259TWA2"/>
<keyword evidence="11 14" id="KW-1133">Transmembrane helix</keyword>
<dbReference type="PANTHER" id="PTHR43520:SF8">
    <property type="entry name" value="P-TYPE CU(+) TRANSPORTER"/>
    <property type="match status" value="1"/>
</dbReference>
<dbReference type="AlphaFoldDB" id="A0A259TWA2"/>
<dbReference type="NCBIfam" id="TIGR01525">
    <property type="entry name" value="ATPase-IB_hvy"/>
    <property type="match status" value="1"/>
</dbReference>
<feature type="transmembrane region" description="Helical" evidence="14">
    <location>
        <begin position="363"/>
        <end position="385"/>
    </location>
</feature>
<dbReference type="InterPro" id="IPR059000">
    <property type="entry name" value="ATPase_P-type_domA"/>
</dbReference>
<feature type="region of interest" description="Disordered" evidence="15">
    <location>
        <begin position="502"/>
        <end position="527"/>
    </location>
</feature>
<feature type="transmembrane region" description="Helical" evidence="14">
    <location>
        <begin position="391"/>
        <end position="414"/>
    </location>
</feature>
<feature type="transmembrane region" description="Helical" evidence="14">
    <location>
        <begin position="210"/>
        <end position="229"/>
    </location>
</feature>
<evidence type="ECO:0000256" key="3">
    <source>
        <dbReference type="ARBA" id="ARBA00012517"/>
    </source>
</evidence>
<dbReference type="OrthoDB" id="614385at2"/>
<evidence type="ECO:0000256" key="14">
    <source>
        <dbReference type="RuleBase" id="RU362081"/>
    </source>
</evidence>
<evidence type="ECO:0000256" key="7">
    <source>
        <dbReference type="ARBA" id="ARBA00022723"/>
    </source>
</evidence>
<keyword evidence="7 14" id="KW-0479">Metal-binding</keyword>
<evidence type="ECO:0000256" key="4">
    <source>
        <dbReference type="ARBA" id="ARBA00022448"/>
    </source>
</evidence>
<dbReference type="RefSeq" id="WP_094545884.1">
    <property type="nucleotide sequence ID" value="NZ_MQWB01000001.1"/>
</dbReference>
<dbReference type="InterPro" id="IPR036163">
    <property type="entry name" value="HMA_dom_sf"/>
</dbReference>
<keyword evidence="8 14" id="KW-0547">Nucleotide-binding</keyword>
<feature type="transmembrane region" description="Helical" evidence="14">
    <location>
        <begin position="109"/>
        <end position="133"/>
    </location>
</feature>
<dbReference type="InterPro" id="IPR036412">
    <property type="entry name" value="HAD-like_sf"/>
</dbReference>
<evidence type="ECO:0000256" key="8">
    <source>
        <dbReference type="ARBA" id="ARBA00022741"/>
    </source>
</evidence>
<evidence type="ECO:0000256" key="13">
    <source>
        <dbReference type="ARBA" id="ARBA00023136"/>
    </source>
</evidence>
<keyword evidence="6 14" id="KW-0812">Transmembrane</keyword>
<dbReference type="FunFam" id="2.70.150.10:FF:000020">
    <property type="entry name" value="Copper-exporting P-type ATPase A"/>
    <property type="match status" value="1"/>
</dbReference>
<dbReference type="InterPro" id="IPR023299">
    <property type="entry name" value="ATPase_P-typ_cyto_dom_N"/>
</dbReference>
<evidence type="ECO:0000256" key="11">
    <source>
        <dbReference type="ARBA" id="ARBA00022989"/>
    </source>
</evidence>
<keyword evidence="13 14" id="KW-0472">Membrane</keyword>
<evidence type="ECO:0000256" key="9">
    <source>
        <dbReference type="ARBA" id="ARBA00022840"/>
    </source>
</evidence>
<dbReference type="FunCoup" id="A0A259TWA2">
    <property type="interactions" value="329"/>
</dbReference>
<dbReference type="InterPro" id="IPR001757">
    <property type="entry name" value="P_typ_ATPase"/>
</dbReference>
<dbReference type="GO" id="GO:0140581">
    <property type="term" value="F:P-type monovalent copper transporter activity"/>
    <property type="evidence" value="ECO:0007669"/>
    <property type="project" value="UniProtKB-EC"/>
</dbReference>
<dbReference type="InterPro" id="IPR027256">
    <property type="entry name" value="P-typ_ATPase_IB"/>
</dbReference>
<dbReference type="SFLD" id="SFLDF00027">
    <property type="entry name" value="p-type_atpase"/>
    <property type="match status" value="1"/>
</dbReference>
<dbReference type="GO" id="GO:0005524">
    <property type="term" value="F:ATP binding"/>
    <property type="evidence" value="ECO:0007669"/>
    <property type="project" value="UniProtKB-UniRule"/>
</dbReference>
<dbReference type="CDD" id="cd02094">
    <property type="entry name" value="P-type_ATPase_Cu-like"/>
    <property type="match status" value="1"/>
</dbReference>
<dbReference type="InterPro" id="IPR023298">
    <property type="entry name" value="ATPase_P-typ_TM_dom_sf"/>
</dbReference>
<feature type="transmembrane region" description="Helical" evidence="14">
    <location>
        <begin position="181"/>
        <end position="204"/>
    </location>
</feature>
<dbReference type="SFLD" id="SFLDS00003">
    <property type="entry name" value="Haloacid_Dehalogenase"/>
    <property type="match status" value="1"/>
</dbReference>
<dbReference type="Pfam" id="PF00702">
    <property type="entry name" value="Hydrolase"/>
    <property type="match status" value="1"/>
</dbReference>